<dbReference type="GeneID" id="115748404"/>
<dbReference type="Gene3D" id="1.10.8.430">
    <property type="entry name" value="Helical domain of apoptotic protease-activating factors"/>
    <property type="match status" value="1"/>
</dbReference>
<evidence type="ECO:0000313" key="5">
    <source>
        <dbReference type="Proteomes" id="UP000827889"/>
    </source>
</evidence>
<dbReference type="GO" id="GO:0007165">
    <property type="term" value="P:signal transduction"/>
    <property type="evidence" value="ECO:0007669"/>
    <property type="project" value="InterPro"/>
</dbReference>
<sequence>MLRAHAQIQAHPQKITFLREKEVLITVVFRDPTMEKGTSSRPSSGSSYEVFLSFRGADTRYGFTDCLYHDMVEAGIIVFRDNESLHVGKEIGGELLQAIENSKIYIPIFSKNYASSHWCLRELAHMVECTSKSNGNKEILPIFLDVEPEDVKLKTDLYSQALSKRQKIWCTEFESWEKALIEVGKLKGWNLKKDQGQGNLIRSVVRTISVKLKVAHENVTEHLVGVDDRVGAIIKMLDAGYDSVQYLGIHGMGGVGKTTLAKVVFNTLSSNFDRHCFLANVGELAKGNNGQVNLQKQLLSKLLGSHSIDQIDHVNDGINMMNKGVLTKKKVLIVLDDVDEKEQFKTLAGKCNWFGAGSGIIVTTRDQSVLTIEGEATSEGLVKKFANISMYDVREMEFDHALKLFSRHAFGRDSPPDHRVSLSKDIVLTLGKLPLALEITGSSLNSKPEALWVDTLKKLKEAPPMGVQRKLMISYERLDYAQRQVFLDIACLFVYGDKTYPFYMWDACGYYPHDALEVLVLTSLIKIKYGNTFWMHDQVRDLGREIVRQENFNDPCERSRVWNPEEALSIMKRKEGSRKTEALLIQPPLSLFRPFHEEILAHDGFANLRNPRFFYGDGVILAGDFNNLLSSLRWQIRKLPYWIEELVKIRRLDLSECTKLKELPDSVGKLQSLVELDLSSTTIGHLPDSIGDLKQLKVLRIRYVKGIAKLPSAIGLVEKLEELDAHKCDNLTGEIPEEIGRLFYLRILDLSYTHISGLPAMMSRLSNLQTLNLERCTELKWLPELPPRLISLGWGSDTVAHVYEDMSYEPESVTALPISINTLSQLEKLTLSCENMQFLPQLPSSLRELQLQNLATRRSPDFSNLKNLSILTLCGCSMPELCGIFDAELEVLSVELCKFRKLDALFQLEMERLRCLTMSWCEFLPEVVDLSRMKNLEDVFLSDCKSLLEIRGLEELGSLCSLRVERCSFMERMSDLSRLKRLNFLGVENCPKLRSVEGLNHLESLKVLSIFNAGEFGGDTSNLNLEYFIIRTDERPDREEHCKDVEAKPKYLRCGTAMSSLSSTSVGSNYFLPPWIHFANRAVVELFWILGSAPSGSLRASIIRPGLFRLKNGQESQYGAAITVNMNT</sequence>
<dbReference type="SMART" id="SM00255">
    <property type="entry name" value="TIR"/>
    <property type="match status" value="1"/>
</dbReference>
<dbReference type="InterPro" id="IPR055414">
    <property type="entry name" value="LRR_R13L4/SHOC2-like"/>
</dbReference>
<dbReference type="GO" id="GO:0006952">
    <property type="term" value="P:defense response"/>
    <property type="evidence" value="ECO:0007669"/>
    <property type="project" value="UniProtKB-KW"/>
</dbReference>
<keyword evidence="2" id="KW-0677">Repeat</keyword>
<protein>
    <submittedName>
        <fullName evidence="6">Disease resistance protein L6-like</fullName>
    </submittedName>
</protein>
<evidence type="ECO:0000259" key="4">
    <source>
        <dbReference type="PROSITE" id="PS50104"/>
    </source>
</evidence>
<reference evidence="6" key="1">
    <citation type="submission" date="2025-08" db="UniProtKB">
        <authorList>
            <consortium name="RefSeq"/>
        </authorList>
    </citation>
    <scope>IDENTIFICATION</scope>
    <source>
        <tissue evidence="6">Leaf</tissue>
    </source>
</reference>
<evidence type="ECO:0000256" key="1">
    <source>
        <dbReference type="ARBA" id="ARBA00022614"/>
    </source>
</evidence>
<dbReference type="InterPro" id="IPR002182">
    <property type="entry name" value="NB-ARC"/>
</dbReference>
<dbReference type="Proteomes" id="UP000827889">
    <property type="component" value="Chromosome 6"/>
</dbReference>
<accession>A0A8B8Q115</accession>
<name>A0A8B8Q115_9MYRT</name>
<dbReference type="Gene3D" id="3.80.10.10">
    <property type="entry name" value="Ribonuclease Inhibitor"/>
    <property type="match status" value="2"/>
</dbReference>
<evidence type="ECO:0000313" key="6">
    <source>
        <dbReference type="RefSeq" id="XP_030540740.2"/>
    </source>
</evidence>
<dbReference type="InterPro" id="IPR032675">
    <property type="entry name" value="LRR_dom_sf"/>
</dbReference>
<dbReference type="SUPFAM" id="SSF52200">
    <property type="entry name" value="Toll/Interleukin receptor TIR domain"/>
    <property type="match status" value="1"/>
</dbReference>
<dbReference type="AlphaFoldDB" id="A0A8B8Q115"/>
<dbReference type="InterPro" id="IPR027417">
    <property type="entry name" value="P-loop_NTPase"/>
</dbReference>
<feature type="domain" description="TIR" evidence="4">
    <location>
        <begin position="46"/>
        <end position="212"/>
    </location>
</feature>
<dbReference type="SUPFAM" id="SSF52058">
    <property type="entry name" value="L domain-like"/>
    <property type="match status" value="2"/>
</dbReference>
<proteinExistence type="predicted"/>
<dbReference type="Gene3D" id="3.40.50.300">
    <property type="entry name" value="P-loop containing nucleotide triphosphate hydrolases"/>
    <property type="match status" value="1"/>
</dbReference>
<dbReference type="InterPro" id="IPR000157">
    <property type="entry name" value="TIR_dom"/>
</dbReference>
<keyword evidence="5" id="KW-1185">Reference proteome</keyword>
<keyword evidence="1" id="KW-0433">Leucine-rich repeat</keyword>
<keyword evidence="3" id="KW-0611">Plant defense</keyword>
<evidence type="ECO:0000256" key="3">
    <source>
        <dbReference type="ARBA" id="ARBA00022821"/>
    </source>
</evidence>
<dbReference type="Gene3D" id="3.40.50.10140">
    <property type="entry name" value="Toll/interleukin-1 receptor homology (TIR) domain"/>
    <property type="match status" value="1"/>
</dbReference>
<dbReference type="InterPro" id="IPR035897">
    <property type="entry name" value="Toll_tir_struct_dom_sf"/>
</dbReference>
<dbReference type="Pfam" id="PF23598">
    <property type="entry name" value="LRR_14"/>
    <property type="match status" value="1"/>
</dbReference>
<dbReference type="PRINTS" id="PR00364">
    <property type="entry name" value="DISEASERSIST"/>
</dbReference>
<dbReference type="GO" id="GO:0043531">
    <property type="term" value="F:ADP binding"/>
    <property type="evidence" value="ECO:0007669"/>
    <property type="project" value="InterPro"/>
</dbReference>
<dbReference type="InterPro" id="IPR044974">
    <property type="entry name" value="Disease_R_plants"/>
</dbReference>
<dbReference type="RefSeq" id="XP_030540740.2">
    <property type="nucleotide sequence ID" value="XM_030684880.2"/>
</dbReference>
<dbReference type="InterPro" id="IPR042197">
    <property type="entry name" value="Apaf_helical"/>
</dbReference>
<dbReference type="Pfam" id="PF00931">
    <property type="entry name" value="NB-ARC"/>
    <property type="match status" value="1"/>
</dbReference>
<dbReference type="KEGG" id="rarg:115748404"/>
<dbReference type="PANTHER" id="PTHR11017">
    <property type="entry name" value="LEUCINE-RICH REPEAT-CONTAINING PROTEIN"/>
    <property type="match status" value="1"/>
</dbReference>
<dbReference type="Pfam" id="PF23282">
    <property type="entry name" value="WHD_ROQ1"/>
    <property type="match status" value="1"/>
</dbReference>
<dbReference type="PROSITE" id="PS50104">
    <property type="entry name" value="TIR"/>
    <property type="match status" value="1"/>
</dbReference>
<dbReference type="PANTHER" id="PTHR11017:SF570">
    <property type="entry name" value="DISEASE RESISTANCE PROTEIN (TIR-NBS CLASS)-RELATED"/>
    <property type="match status" value="1"/>
</dbReference>
<organism evidence="5 6">
    <name type="scientific">Rhodamnia argentea</name>
    <dbReference type="NCBI Taxonomy" id="178133"/>
    <lineage>
        <taxon>Eukaryota</taxon>
        <taxon>Viridiplantae</taxon>
        <taxon>Streptophyta</taxon>
        <taxon>Embryophyta</taxon>
        <taxon>Tracheophyta</taxon>
        <taxon>Spermatophyta</taxon>
        <taxon>Magnoliopsida</taxon>
        <taxon>eudicotyledons</taxon>
        <taxon>Gunneridae</taxon>
        <taxon>Pentapetalae</taxon>
        <taxon>rosids</taxon>
        <taxon>malvids</taxon>
        <taxon>Myrtales</taxon>
        <taxon>Myrtaceae</taxon>
        <taxon>Myrtoideae</taxon>
        <taxon>Myrteae</taxon>
        <taxon>Australasian group</taxon>
        <taxon>Rhodamnia</taxon>
    </lineage>
</organism>
<dbReference type="InterPro" id="IPR058192">
    <property type="entry name" value="WHD_ROQ1-like"/>
</dbReference>
<dbReference type="Pfam" id="PF01582">
    <property type="entry name" value="TIR"/>
    <property type="match status" value="1"/>
</dbReference>
<dbReference type="SUPFAM" id="SSF52540">
    <property type="entry name" value="P-loop containing nucleoside triphosphate hydrolases"/>
    <property type="match status" value="1"/>
</dbReference>
<gene>
    <name evidence="6" type="primary">LOC115748404</name>
</gene>
<evidence type="ECO:0000256" key="2">
    <source>
        <dbReference type="ARBA" id="ARBA00022737"/>
    </source>
</evidence>